<protein>
    <submittedName>
        <fullName evidence="1">Uncharacterized protein</fullName>
    </submittedName>
</protein>
<dbReference type="EMBL" id="LNTC01000163">
    <property type="protein sequence ID" value="OQR40884.1"/>
    <property type="molecule type" value="Genomic_DNA"/>
</dbReference>
<dbReference type="AlphaFoldDB" id="A0A1V9VAA0"/>
<accession>A0A1V9VAA0</accession>
<reference evidence="1 3" key="1">
    <citation type="submission" date="2017-04" db="EMBL/GenBank/DDBJ databases">
        <title>Accumulation and expression of multiple antibiotic resistance genes in Arcobacter cryaerophilus that thrives in sewage.</title>
        <authorList>
            <person name="Millar J.A."/>
            <person name="Raghavan R."/>
        </authorList>
    </citation>
    <scope>NUCLEOTIDE SEQUENCE [LARGE SCALE GENOMIC DNA]</scope>
    <source>
        <strain evidence="1 3">AZT-1</strain>
    </source>
</reference>
<dbReference type="Proteomes" id="UP001164100">
    <property type="component" value="Chromosome"/>
</dbReference>
<name>A0A1V9VAA0_9BACT</name>
<organism evidence="1 3">
    <name type="scientific">Aliarcobacter cryaerophilus</name>
    <dbReference type="NCBI Taxonomy" id="28198"/>
    <lineage>
        <taxon>Bacteria</taxon>
        <taxon>Pseudomonadati</taxon>
        <taxon>Campylobacterota</taxon>
        <taxon>Epsilonproteobacteria</taxon>
        <taxon>Campylobacterales</taxon>
        <taxon>Arcobacteraceae</taxon>
        <taxon>Aliarcobacter</taxon>
    </lineage>
</organism>
<gene>
    <name evidence="1" type="ORF">AS859_08995</name>
    <name evidence="2" type="ORF">NGX11_08190</name>
</gene>
<dbReference type="Proteomes" id="UP000192599">
    <property type="component" value="Unassembled WGS sequence"/>
</dbReference>
<evidence type="ECO:0000313" key="2">
    <source>
        <dbReference type="EMBL" id="UYF42873.1"/>
    </source>
</evidence>
<reference evidence="2" key="2">
    <citation type="journal article" date="2022" name="Front. Microbiol.">
        <title>Species classification and novel plasmid identifications in Arcobacter cryaerophilus and Arcobacter cryaerophilus-like organisms.</title>
        <authorList>
            <person name="Zhou G."/>
            <person name="Wang M."/>
            <person name="Wang H."/>
            <person name="Chen X."/>
            <person name="Gu Y."/>
            <person name="Shao Z."/>
            <person name="Zhang J."/>
            <person name="Zhang M."/>
        </authorList>
    </citation>
    <scope>NUCLEOTIDE SEQUENCE</scope>
    <source>
        <strain evidence="2">ICDCAC48</strain>
    </source>
</reference>
<proteinExistence type="predicted"/>
<evidence type="ECO:0000313" key="3">
    <source>
        <dbReference type="Proteomes" id="UP000192599"/>
    </source>
</evidence>
<evidence type="ECO:0000313" key="1">
    <source>
        <dbReference type="EMBL" id="OQR40884.1"/>
    </source>
</evidence>
<sequence length="249" mass="29321">MQYFGEIQTKYEEVFLTQSYMYFKKDEDENISAKDLKNLIKTKDDRKKNIIGTVFIYNPVVTPIGFDSNKFLLEQDFKAFDELIELKCEGYITIFKQAMKDSCKGKIVEIKNLFNLIEGHIDSSTLLSKFNEDLEKYNSNQNTEFDRDIMYLDAQNYLPFGKFVYFCWGDKINPKEFSNISDYARTIYENCVKSGKKIAFAYKKEKTVDESIKYLQFSNPMQNHKNKNSISFAIKRSFDTFPPTPAFYE</sequence>
<dbReference type="EMBL" id="CP099556">
    <property type="protein sequence ID" value="UYF42873.1"/>
    <property type="molecule type" value="Genomic_DNA"/>
</dbReference>
<dbReference type="RefSeq" id="WP_066359201.1">
    <property type="nucleotide sequence ID" value="NZ_CP060694.1"/>
</dbReference>